<dbReference type="RefSeq" id="WP_052835670.1">
    <property type="nucleotide sequence ID" value="NZ_CDRZ01000274.1"/>
</dbReference>
<proteinExistence type="predicted"/>
<organism evidence="2 3">
    <name type="scientific">Syntrophaceticus schinkii</name>
    <dbReference type="NCBI Taxonomy" id="499207"/>
    <lineage>
        <taxon>Bacteria</taxon>
        <taxon>Bacillati</taxon>
        <taxon>Bacillota</taxon>
        <taxon>Clostridia</taxon>
        <taxon>Thermoanaerobacterales</taxon>
        <taxon>Thermoanaerobacterales Family III. Incertae Sedis</taxon>
        <taxon>Syntrophaceticus</taxon>
    </lineage>
</organism>
<dbReference type="PANTHER" id="PTHR13016:SF0">
    <property type="entry name" value="AMME SYNDROME CANDIDATE GENE 1 PROTEIN"/>
    <property type="match status" value="1"/>
</dbReference>
<dbReference type="AlphaFoldDB" id="A0A0B7MJG4"/>
<dbReference type="SUPFAM" id="SSF53213">
    <property type="entry name" value="LigB-like"/>
    <property type="match status" value="1"/>
</dbReference>
<dbReference type="CDD" id="cd07951">
    <property type="entry name" value="ED_3B_N_AMMECR1"/>
    <property type="match status" value="1"/>
</dbReference>
<dbReference type="EMBL" id="CDRZ01000274">
    <property type="protein sequence ID" value="CEO90180.1"/>
    <property type="molecule type" value="Genomic_DNA"/>
</dbReference>
<protein>
    <recommendedName>
        <fullName evidence="1">AMMECR1 domain-containing protein</fullName>
    </recommendedName>
</protein>
<dbReference type="Gene3D" id="3.30.700.20">
    <property type="entry name" value="Hypothetical protein ph0010, domain 1"/>
    <property type="match status" value="1"/>
</dbReference>
<keyword evidence="3" id="KW-1185">Reference proteome</keyword>
<dbReference type="Pfam" id="PF02900">
    <property type="entry name" value="LigB"/>
    <property type="match status" value="1"/>
</dbReference>
<dbReference type="InterPro" id="IPR027623">
    <property type="entry name" value="AmmeMemoSam_A"/>
</dbReference>
<dbReference type="Proteomes" id="UP000046155">
    <property type="component" value="Unassembled WGS sequence"/>
</dbReference>
<dbReference type="PROSITE" id="PS51112">
    <property type="entry name" value="AMMECR1"/>
    <property type="match status" value="1"/>
</dbReference>
<dbReference type="InterPro" id="IPR027485">
    <property type="entry name" value="AMMECR1_N"/>
</dbReference>
<dbReference type="SUPFAM" id="SSF143447">
    <property type="entry name" value="AMMECR1-like"/>
    <property type="match status" value="1"/>
</dbReference>
<evidence type="ECO:0000313" key="2">
    <source>
        <dbReference type="EMBL" id="CEO90180.1"/>
    </source>
</evidence>
<evidence type="ECO:0000313" key="3">
    <source>
        <dbReference type="Proteomes" id="UP000046155"/>
    </source>
</evidence>
<accession>A0A0B7MJG4</accession>
<dbReference type="NCBIfam" id="TIGR04335">
    <property type="entry name" value="AmmeMemoSam_A"/>
    <property type="match status" value="1"/>
</dbReference>
<dbReference type="GO" id="GO:0016702">
    <property type="term" value="F:oxidoreductase activity, acting on single donors with incorporation of molecular oxygen, incorporation of two atoms of oxygen"/>
    <property type="evidence" value="ECO:0007669"/>
    <property type="project" value="UniProtKB-ARBA"/>
</dbReference>
<reference evidence="3" key="1">
    <citation type="submission" date="2015-01" db="EMBL/GenBank/DDBJ databases">
        <authorList>
            <person name="Manzoor Shahid"/>
            <person name="Zubair Saima"/>
        </authorList>
    </citation>
    <scope>NUCLEOTIDE SEQUENCE [LARGE SCALE GENOMIC DNA]</scope>
    <source>
        <strain evidence="3">Sp3</strain>
    </source>
</reference>
<dbReference type="NCBIfam" id="TIGR00296">
    <property type="entry name" value="TIGR00296 family protein"/>
    <property type="match status" value="1"/>
</dbReference>
<dbReference type="InterPro" id="IPR036071">
    <property type="entry name" value="AMMECR1_dom_sf"/>
</dbReference>
<dbReference type="Gene3D" id="3.40.830.10">
    <property type="entry name" value="LigB-like"/>
    <property type="match status" value="1"/>
</dbReference>
<name>A0A0B7MJG4_9FIRM</name>
<dbReference type="Gene3D" id="3.30.1490.150">
    <property type="entry name" value="Hypothetical protein ph0010, domain 2"/>
    <property type="match status" value="1"/>
</dbReference>
<dbReference type="OrthoDB" id="159752at2"/>
<dbReference type="Pfam" id="PF01871">
    <property type="entry name" value="AMMECR1"/>
    <property type="match status" value="1"/>
</dbReference>
<dbReference type="GO" id="GO:0008198">
    <property type="term" value="F:ferrous iron binding"/>
    <property type="evidence" value="ECO:0007669"/>
    <property type="project" value="InterPro"/>
</dbReference>
<gene>
    <name evidence="2" type="ORF">SSCH_740050</name>
</gene>
<evidence type="ECO:0000259" key="1">
    <source>
        <dbReference type="PROSITE" id="PS51112"/>
    </source>
</evidence>
<dbReference type="PANTHER" id="PTHR13016">
    <property type="entry name" value="AMMECR1 HOMOLOG"/>
    <property type="match status" value="1"/>
</dbReference>
<dbReference type="InterPro" id="IPR004183">
    <property type="entry name" value="Xdiol_dOase_suB"/>
</dbReference>
<dbReference type="InterPro" id="IPR002733">
    <property type="entry name" value="AMMECR1_domain"/>
</dbReference>
<dbReference type="InterPro" id="IPR023473">
    <property type="entry name" value="AMMECR1"/>
</dbReference>
<sequence length="445" mass="48841">MLVCAGVSPHPPIIIPEIGGDELQKAKSTVTAMREWAAFMTEQRPEVLVFISPHGVFTRRQMGYLQTQDLFGDFTAFGAMEISFQVKNDLDLARKIAEEASREGVEVLGVDLDNWYVNDPGSLDHGITVPLYYLEEAGLDASLVAFGISLLPLPNLYKFGQALGRVLESSPQRAGIIASGDLSHRLMPGAPAGYSPRGREFDLLIKESLEKMDAQLLLNISDDLVEDAGECGLRPIIMLLGALKNYEVEPTIYSYEGPFGVGYLVAGFRIGDRAEEPGTSPVQLARESLEHYLRTGKVMSIPDPVPEGMEKSAGVFVSLKKDEQLRGCIGTFEPIRENIASEIIHNAVAAGVEDPRFWPVELDELSEIDISVDVLTPSEQVDSKDDLDPKRYGIIVKSGRRTGLLLPDLEGVNTADEQISIACQKAGISPGDEVELYRFEVIRYE</sequence>
<feature type="domain" description="AMMECR1" evidence="1">
    <location>
        <begin position="276"/>
        <end position="445"/>
    </location>
</feature>